<dbReference type="RefSeq" id="WP_117446290.1">
    <property type="nucleotide sequence ID" value="NZ_QUSK01000013.1"/>
</dbReference>
<evidence type="ECO:0000313" key="2">
    <source>
        <dbReference type="Proteomes" id="UP000260721"/>
    </source>
</evidence>
<protein>
    <recommendedName>
        <fullName evidence="3">Phage protein, HK97 gp10 family</fullName>
    </recommendedName>
</protein>
<dbReference type="AlphaFoldDB" id="A0A3E3E4G9"/>
<evidence type="ECO:0008006" key="3">
    <source>
        <dbReference type="Google" id="ProtNLM"/>
    </source>
</evidence>
<sequence length="155" mass="17003">MAKIELGNDFDAYLKKLESLEKGDTVSIMKMSLYDGTGVVADAIVNEIQSFPGGDNATKGPTDQDKADLLKGFGIAPMELKNDDVSVKIGFAGYGHKTRKYKNGVPIPMIARAIIAGTSFRSKNDFVGKAVRKTKNQCIKKMDETLNKELERKLK</sequence>
<reference evidence="1 2" key="1">
    <citation type="submission" date="2018-08" db="EMBL/GenBank/DDBJ databases">
        <title>A genome reference for cultivated species of the human gut microbiota.</title>
        <authorList>
            <person name="Zou Y."/>
            <person name="Xue W."/>
            <person name="Luo G."/>
        </authorList>
    </citation>
    <scope>NUCLEOTIDE SEQUENCE [LARGE SCALE GENOMIC DNA]</scope>
    <source>
        <strain evidence="1 2">TF08-11</strain>
    </source>
</reference>
<accession>A0A3E3E4G9</accession>
<evidence type="ECO:0000313" key="1">
    <source>
        <dbReference type="EMBL" id="RGD76352.1"/>
    </source>
</evidence>
<comment type="caution">
    <text evidence="1">The sequence shown here is derived from an EMBL/GenBank/DDBJ whole genome shotgun (WGS) entry which is preliminary data.</text>
</comment>
<proteinExistence type="predicted"/>
<dbReference type="EMBL" id="QUSK01000013">
    <property type="protein sequence ID" value="RGD76352.1"/>
    <property type="molecule type" value="Genomic_DNA"/>
</dbReference>
<dbReference type="Proteomes" id="UP000260721">
    <property type="component" value="Unassembled WGS sequence"/>
</dbReference>
<organism evidence="1 2">
    <name type="scientific">Faecalicoccus pleomorphus</name>
    <dbReference type="NCBI Taxonomy" id="1323"/>
    <lineage>
        <taxon>Bacteria</taxon>
        <taxon>Bacillati</taxon>
        <taxon>Bacillota</taxon>
        <taxon>Erysipelotrichia</taxon>
        <taxon>Erysipelotrichales</taxon>
        <taxon>Erysipelotrichaceae</taxon>
        <taxon>Faecalicoccus</taxon>
    </lineage>
</organism>
<name>A0A3E3E4G9_9FIRM</name>
<gene>
    <name evidence="1" type="ORF">DXC78_06580</name>
</gene>